<evidence type="ECO:0000256" key="1">
    <source>
        <dbReference type="ARBA" id="ARBA00004496"/>
    </source>
</evidence>
<dbReference type="Proteomes" id="UP000255389">
    <property type="component" value="Unassembled WGS sequence"/>
</dbReference>
<organism evidence="5 6">
    <name type="scientific">Mycolicibacterium fortuitum</name>
    <name type="common">Mycobacterium fortuitum</name>
    <dbReference type="NCBI Taxonomy" id="1766"/>
    <lineage>
        <taxon>Bacteria</taxon>
        <taxon>Bacillati</taxon>
        <taxon>Actinomycetota</taxon>
        <taxon>Actinomycetes</taxon>
        <taxon>Mycobacteriales</taxon>
        <taxon>Mycobacteriaceae</taxon>
        <taxon>Mycolicibacterium</taxon>
    </lineage>
</organism>
<comment type="similarity">
    <text evidence="2">Belongs to the EspG family.</text>
</comment>
<evidence type="ECO:0000313" key="6">
    <source>
        <dbReference type="Proteomes" id="UP000255389"/>
    </source>
</evidence>
<dbReference type="AlphaFoldDB" id="A0A378WF68"/>
<dbReference type="Pfam" id="PF14011">
    <property type="entry name" value="ESX-1_EspG"/>
    <property type="match status" value="1"/>
</dbReference>
<evidence type="ECO:0000256" key="3">
    <source>
        <dbReference type="ARBA" id="ARBA00022490"/>
    </source>
</evidence>
<name>A0A378WF68_MYCFO</name>
<protein>
    <submittedName>
        <fullName evidence="5">ESX-1 secreted protein, EspG1</fullName>
    </submittedName>
</protein>
<reference evidence="5 6" key="1">
    <citation type="submission" date="2018-06" db="EMBL/GenBank/DDBJ databases">
        <authorList>
            <consortium name="Pathogen Informatics"/>
            <person name="Doyle S."/>
        </authorList>
    </citation>
    <scope>NUCLEOTIDE SEQUENCE [LARGE SCALE GENOMIC DNA]</scope>
    <source>
        <strain evidence="5 6">NCTC1542</strain>
    </source>
</reference>
<evidence type="ECO:0000256" key="2">
    <source>
        <dbReference type="ARBA" id="ARBA00006411"/>
    </source>
</evidence>
<gene>
    <name evidence="5" type="primary">espG1_2</name>
    <name evidence="5" type="ORF">NCTC1542_06776</name>
</gene>
<proteinExistence type="inferred from homology"/>
<evidence type="ECO:0000313" key="5">
    <source>
        <dbReference type="EMBL" id="SUA31422.1"/>
    </source>
</evidence>
<dbReference type="InterPro" id="IPR025734">
    <property type="entry name" value="EspG"/>
</dbReference>
<keyword evidence="3" id="KW-0963">Cytoplasm</keyword>
<dbReference type="EMBL" id="UGQY01000006">
    <property type="protein sequence ID" value="SUA31422.1"/>
    <property type="molecule type" value="Genomic_DNA"/>
</dbReference>
<accession>A0A378WF68</accession>
<comment type="subcellular location">
    <subcellularLocation>
        <location evidence="1">Cytoplasm</location>
    </subcellularLocation>
</comment>
<evidence type="ECO:0000256" key="4">
    <source>
        <dbReference type="ARBA" id="ARBA00023186"/>
    </source>
</evidence>
<keyword evidence="4" id="KW-0143">Chaperone</keyword>
<sequence>MLVGSHNTEELTTAVDLTLDGLLVLADKFGVSNDFPVALGIKNNIFHLDVRAQVWAAVAEALTAQGILDSTGAVHPGVAAMIQTATRAERTLEGRWFRTAGEGSMTRFAICRHGSEHLIMVRGGEGGYKVVLQRISSRVGLAAMVETVIGTVAPAAIASPVMGPSSEISAVQAPDDLIRFGADPRSAATLLNAVRNPDSWVEIVMTERLDGGTISRPEVAAGVLDSPIGRVVSIPKNINSTLYASFTAGTIDNLSRALSELSTFLPSGAWMPNTAHDDDLDEE</sequence>
<dbReference type="GO" id="GO:0005737">
    <property type="term" value="C:cytoplasm"/>
    <property type="evidence" value="ECO:0007669"/>
    <property type="project" value="UniProtKB-SubCell"/>
</dbReference>